<accession>W7L8A9</accession>
<keyword evidence="2" id="KW-1185">Reference proteome</keyword>
<name>W7L8A9_9CREN</name>
<comment type="caution">
    <text evidence="1">The sequence shown here is derived from an EMBL/GenBank/DDBJ whole genome shotgun (WGS) entry which is preliminary data.</text>
</comment>
<reference evidence="1 2" key="1">
    <citation type="journal article" date="2014" name="Genome Announc.">
        <title>Draft Genome Sequence of the Sulfolobales Archaeon AZ1, Obtained through Metagenomic Analysis of a Mexican Hot Spring.</title>
        <authorList>
            <person name="Servin-Garciduenas L.E."/>
            <person name="Martinez-Romero E."/>
        </authorList>
    </citation>
    <scope>NUCLEOTIDE SEQUENCE [LARGE SCALE GENOMIC DNA]</scope>
    <source>
        <strain evidence="1">AZ1-illumnia</strain>
    </source>
</reference>
<dbReference type="PATRIC" id="fig|1326980.6.peg.589"/>
<protein>
    <submittedName>
        <fullName evidence="1">Uncharacterized protein</fullName>
    </submittedName>
</protein>
<dbReference type="EMBL" id="ASRH01000002">
    <property type="protein sequence ID" value="EWG07974.1"/>
    <property type="molecule type" value="Genomic_DNA"/>
</dbReference>
<dbReference type="AlphaFoldDB" id="W7L8A9"/>
<organism evidence="1 2">
    <name type="scientific">Candidatus Aramenus sulfurataquae</name>
    <dbReference type="NCBI Taxonomy" id="1326980"/>
    <lineage>
        <taxon>Archaea</taxon>
        <taxon>Thermoproteota</taxon>
        <taxon>Thermoprotei</taxon>
        <taxon>Sulfolobales</taxon>
        <taxon>Sulfolobaceae</taxon>
        <taxon>Candidatus Aramenus</taxon>
    </lineage>
</organism>
<proteinExistence type="predicted"/>
<evidence type="ECO:0000313" key="2">
    <source>
        <dbReference type="Proteomes" id="UP000054284"/>
    </source>
</evidence>
<sequence>MSLFKKKEKIHHVNHLPEAMRKAIKTLIDSSIPDVAKAYGFYYLTPKIGEPFFVPFSELDGKFKDTRQAYETILTELRLRREEAMKKFREWYPNAKEIEHFRFTFYSYVNPEEGMDFGIGANPLASLPEGEFKVGEVADWVKDRDVILLTPALAGYLANGNSALNKAKSVKFIDPVVERKEEIVEAYMWASQTFHAKYDKENDYDPALGKYYMERLFEIIDQEVGKYRTNKVDGEVGVVQVFMTPKSVNVGGKILDAWNSNPEYVQAIKDGRFYDLSVIPIVLNLEKVRELVEEAKKVVNVLVVLSDKKMHPIANDNFLGIQGKVAVDKEFVKVIELR</sequence>
<gene>
    <name evidence="1" type="ORF">ASUL_02984</name>
</gene>
<evidence type="ECO:0000313" key="1">
    <source>
        <dbReference type="EMBL" id="EWG07974.1"/>
    </source>
</evidence>
<dbReference type="Proteomes" id="UP000054284">
    <property type="component" value="Unassembled WGS sequence"/>
</dbReference>